<dbReference type="SUPFAM" id="SSF50891">
    <property type="entry name" value="Cyclophilin-like"/>
    <property type="match status" value="1"/>
</dbReference>
<dbReference type="FunFam" id="2.40.100.10:FF:000007">
    <property type="entry name" value="Peptidyl-prolyl cis-trans isomerase CWC27 homolog"/>
    <property type="match status" value="1"/>
</dbReference>
<comment type="catalytic activity">
    <reaction evidence="1">
        <text>[protein]-peptidylproline (omega=180) = [protein]-peptidylproline (omega=0)</text>
        <dbReference type="Rhea" id="RHEA:16237"/>
        <dbReference type="Rhea" id="RHEA-COMP:10747"/>
        <dbReference type="Rhea" id="RHEA-COMP:10748"/>
        <dbReference type="ChEBI" id="CHEBI:83833"/>
        <dbReference type="ChEBI" id="CHEBI:83834"/>
        <dbReference type="EC" id="5.2.1.8"/>
    </reaction>
</comment>
<evidence type="ECO:0000256" key="1">
    <source>
        <dbReference type="ARBA" id="ARBA00000971"/>
    </source>
</evidence>
<comment type="function">
    <text evidence="5">PPIases accelerate the folding of proteins. It catalyzes the cis-trans isomerization of proline imidic peptide bonds in oligopeptides. Involved in pre-mRNA splicing.</text>
</comment>
<accession>A0A9W8HS81</accession>
<sequence length="385" mass="42021">MSAIYVGEPPTSGKVVLETTAGELEIELWSKEAPKACRNFVQLCAEGYYDGTIFHRVVPGWIVQGGDPTGTGEGGASIYDKPFADEFHSRLRFNRRGLLGMANTAPDQNSSQFFITLSSTPELQRKNTLFGTVVGDSVFNALRLGEGEIDTDSERPIHPKSITRARVLDNPFADMVLRTMPKPSNIPSDSEAKARVKKARTVKNIKLLSFADADDDEDDILTATSNKRSKIKSSHDLLDFDPMLSKKKVADMAIANTIRTAAPKSNTGLSETKEHADTASGDSSKTNLTNASGAARSHAKEAKPKGLKDKDKKAKRHKKGVDEDALLTRLGSFKAKIRSTKTGSDNSSWLAHSLRYSNSEDQSIQSRSATVEDYVVVDPRQSKDS</sequence>
<dbReference type="Gene3D" id="2.40.100.10">
    <property type="entry name" value="Cyclophilin-like"/>
    <property type="match status" value="1"/>
</dbReference>
<organism evidence="12 13">
    <name type="scientific">Coemansia guatemalensis</name>
    <dbReference type="NCBI Taxonomy" id="2761395"/>
    <lineage>
        <taxon>Eukaryota</taxon>
        <taxon>Fungi</taxon>
        <taxon>Fungi incertae sedis</taxon>
        <taxon>Zoopagomycota</taxon>
        <taxon>Kickxellomycotina</taxon>
        <taxon>Kickxellomycetes</taxon>
        <taxon>Kickxellales</taxon>
        <taxon>Kickxellaceae</taxon>
        <taxon>Coemansia</taxon>
    </lineage>
</organism>
<dbReference type="GO" id="GO:0003755">
    <property type="term" value="F:peptidyl-prolyl cis-trans isomerase activity"/>
    <property type="evidence" value="ECO:0007669"/>
    <property type="project" value="UniProtKB-EC"/>
</dbReference>
<protein>
    <recommendedName>
        <fullName evidence="7">Peptidyl-prolyl isomerase CWC27</fullName>
    </recommendedName>
    <alternativeName>
        <fullName evidence="6">Peptidyl-prolyl isomerase cwc27</fullName>
    </alternativeName>
    <alternativeName>
        <fullName evidence="8 9">Rotamase CWC27</fullName>
    </alternativeName>
</protein>
<comment type="subcellular location">
    <subcellularLocation>
        <location evidence="2">Nucleus</location>
    </subcellularLocation>
</comment>
<feature type="domain" description="PPIase cyclophilin-type" evidence="11">
    <location>
        <begin position="18"/>
        <end position="167"/>
    </location>
</feature>
<evidence type="ECO:0000256" key="4">
    <source>
        <dbReference type="ARBA" id="ARBA00038509"/>
    </source>
</evidence>
<evidence type="ECO:0000256" key="8">
    <source>
        <dbReference type="ARBA" id="ARBA00082698"/>
    </source>
</evidence>
<dbReference type="OrthoDB" id="442970at2759"/>
<dbReference type="GO" id="GO:0071013">
    <property type="term" value="C:catalytic step 2 spliceosome"/>
    <property type="evidence" value="ECO:0007669"/>
    <property type="project" value="TreeGrafter"/>
</dbReference>
<evidence type="ECO:0000259" key="11">
    <source>
        <dbReference type="PROSITE" id="PS50072"/>
    </source>
</evidence>
<dbReference type="InterPro" id="IPR044666">
    <property type="entry name" value="Cyclophilin_A-like"/>
</dbReference>
<dbReference type="InterPro" id="IPR029000">
    <property type="entry name" value="Cyclophilin-like_dom_sf"/>
</dbReference>
<dbReference type="InterPro" id="IPR002130">
    <property type="entry name" value="Cyclophilin-type_PPIase_dom"/>
</dbReference>
<dbReference type="CDD" id="cd01925">
    <property type="entry name" value="cyclophilin_CeCYP16-like"/>
    <property type="match status" value="1"/>
</dbReference>
<dbReference type="Proteomes" id="UP001140094">
    <property type="component" value="Unassembled WGS sequence"/>
</dbReference>
<comment type="similarity">
    <text evidence="4">Belongs to the cyclophilin-type PPIase family. CWC27 subfamily.</text>
</comment>
<keyword evidence="13" id="KW-1185">Reference proteome</keyword>
<keyword evidence="3" id="KW-0539">Nucleus</keyword>
<proteinExistence type="inferred from homology"/>
<dbReference type="PRINTS" id="PR00153">
    <property type="entry name" value="CSAPPISMRASE"/>
</dbReference>
<reference evidence="12" key="1">
    <citation type="submission" date="2022-07" db="EMBL/GenBank/DDBJ databases">
        <title>Phylogenomic reconstructions and comparative analyses of Kickxellomycotina fungi.</title>
        <authorList>
            <person name="Reynolds N.K."/>
            <person name="Stajich J.E."/>
            <person name="Barry K."/>
            <person name="Grigoriev I.V."/>
            <person name="Crous P."/>
            <person name="Smith M.E."/>
        </authorList>
    </citation>
    <scope>NUCLEOTIDE SEQUENCE</scope>
    <source>
        <strain evidence="12">NRRL 1565</strain>
    </source>
</reference>
<evidence type="ECO:0000256" key="5">
    <source>
        <dbReference type="ARBA" id="ARBA00055615"/>
    </source>
</evidence>
<keyword evidence="12" id="KW-0413">Isomerase</keyword>
<dbReference type="PROSITE" id="PS50072">
    <property type="entry name" value="CSA_PPIASE_2"/>
    <property type="match status" value="1"/>
</dbReference>
<dbReference type="PANTHER" id="PTHR45625">
    <property type="entry name" value="PEPTIDYL-PROLYL CIS-TRANS ISOMERASE-RELATED"/>
    <property type="match status" value="1"/>
</dbReference>
<evidence type="ECO:0000256" key="7">
    <source>
        <dbReference type="ARBA" id="ARBA00071024"/>
    </source>
</evidence>
<feature type="compositionally biased region" description="Polar residues" evidence="10">
    <location>
        <begin position="280"/>
        <end position="292"/>
    </location>
</feature>
<evidence type="ECO:0000256" key="9">
    <source>
        <dbReference type="ARBA" id="ARBA00083804"/>
    </source>
</evidence>
<evidence type="ECO:0000313" key="12">
    <source>
        <dbReference type="EMBL" id="KAJ2797913.1"/>
    </source>
</evidence>
<dbReference type="EMBL" id="JANBUO010001519">
    <property type="protein sequence ID" value="KAJ2797913.1"/>
    <property type="molecule type" value="Genomic_DNA"/>
</dbReference>
<feature type="compositionally biased region" description="Basic and acidic residues" evidence="10">
    <location>
        <begin position="298"/>
        <end position="312"/>
    </location>
</feature>
<comment type="caution">
    <text evidence="12">The sequence shown here is derived from an EMBL/GenBank/DDBJ whole genome shotgun (WGS) entry which is preliminary data.</text>
</comment>
<name>A0A9W8HS81_9FUNG</name>
<evidence type="ECO:0000256" key="2">
    <source>
        <dbReference type="ARBA" id="ARBA00004123"/>
    </source>
</evidence>
<evidence type="ECO:0000256" key="6">
    <source>
        <dbReference type="ARBA" id="ARBA00067721"/>
    </source>
</evidence>
<dbReference type="AlphaFoldDB" id="A0A9W8HS81"/>
<gene>
    <name evidence="12" type="primary">CWC27</name>
    <name evidence="12" type="ORF">H4R20_005014</name>
</gene>
<evidence type="ECO:0000256" key="3">
    <source>
        <dbReference type="ARBA" id="ARBA00023242"/>
    </source>
</evidence>
<evidence type="ECO:0000313" key="13">
    <source>
        <dbReference type="Proteomes" id="UP001140094"/>
    </source>
</evidence>
<evidence type="ECO:0000256" key="10">
    <source>
        <dbReference type="SAM" id="MobiDB-lite"/>
    </source>
</evidence>
<dbReference type="PANTHER" id="PTHR45625:SF6">
    <property type="entry name" value="SPLICEOSOME-ASSOCIATED PROTEIN CWC27 HOMOLOG"/>
    <property type="match status" value="1"/>
</dbReference>
<feature type="region of interest" description="Disordered" evidence="10">
    <location>
        <begin position="264"/>
        <end position="323"/>
    </location>
</feature>
<dbReference type="Pfam" id="PF00160">
    <property type="entry name" value="Pro_isomerase"/>
    <property type="match status" value="1"/>
</dbReference>